<dbReference type="OrthoDB" id="892470at2"/>
<proteinExistence type="predicted"/>
<comment type="caution">
    <text evidence="2">The sequence shown here is derived from an EMBL/GenBank/DDBJ whole genome shotgun (WGS) entry which is preliminary data.</text>
</comment>
<dbReference type="PROSITE" id="PS51257">
    <property type="entry name" value="PROKAR_LIPOPROTEIN"/>
    <property type="match status" value="1"/>
</dbReference>
<dbReference type="Pfam" id="PF00300">
    <property type="entry name" value="His_Phos_1"/>
    <property type="match status" value="1"/>
</dbReference>
<evidence type="ECO:0000256" key="1">
    <source>
        <dbReference type="SAM" id="SignalP"/>
    </source>
</evidence>
<keyword evidence="1" id="KW-0732">Signal</keyword>
<gene>
    <name evidence="2" type="ORF">FJM65_00365</name>
</gene>
<evidence type="ECO:0000313" key="3">
    <source>
        <dbReference type="Proteomes" id="UP000316727"/>
    </source>
</evidence>
<keyword evidence="3" id="KW-1185">Reference proteome</keyword>
<organism evidence="2 3">
    <name type="scientific">Pontibacter mangrovi</name>
    <dbReference type="NCBI Taxonomy" id="2589816"/>
    <lineage>
        <taxon>Bacteria</taxon>
        <taxon>Pseudomonadati</taxon>
        <taxon>Bacteroidota</taxon>
        <taxon>Cytophagia</taxon>
        <taxon>Cytophagales</taxon>
        <taxon>Hymenobacteraceae</taxon>
        <taxon>Pontibacter</taxon>
    </lineage>
</organism>
<evidence type="ECO:0000313" key="2">
    <source>
        <dbReference type="EMBL" id="TPE45837.1"/>
    </source>
</evidence>
<dbReference type="InterPro" id="IPR013078">
    <property type="entry name" value="His_Pase_superF_clade-1"/>
</dbReference>
<name>A0A501WFS7_9BACT</name>
<dbReference type="RefSeq" id="WP_140618201.1">
    <property type="nucleotide sequence ID" value="NZ_VFRQ01000001.1"/>
</dbReference>
<dbReference type="EMBL" id="VFRQ01000001">
    <property type="protein sequence ID" value="TPE45837.1"/>
    <property type="molecule type" value="Genomic_DNA"/>
</dbReference>
<reference evidence="2 3" key="1">
    <citation type="submission" date="2019-06" db="EMBL/GenBank/DDBJ databases">
        <title>A novel bacterium of genus Pontibacter, isolated from marine sediment.</title>
        <authorList>
            <person name="Huang H."/>
            <person name="Mo K."/>
            <person name="Hu Y."/>
        </authorList>
    </citation>
    <scope>NUCLEOTIDE SEQUENCE [LARGE SCALE GENOMIC DNA]</scope>
    <source>
        <strain evidence="2 3">HB172049</strain>
    </source>
</reference>
<dbReference type="SUPFAM" id="SSF53254">
    <property type="entry name" value="Phosphoglycerate mutase-like"/>
    <property type="match status" value="1"/>
</dbReference>
<dbReference type="InterPro" id="IPR029033">
    <property type="entry name" value="His_PPase_superfam"/>
</dbReference>
<feature type="signal peptide" evidence="1">
    <location>
        <begin position="1"/>
        <end position="21"/>
    </location>
</feature>
<dbReference type="AlphaFoldDB" id="A0A501WFS7"/>
<sequence length="276" mass="30282">MKRMILTFVLGVSIACLPASANSKGGHEKTIEQIEQKYRTLAEESAAMVSDKAAVAHAVRFIQPEDQVVEDYSNLRQIALVRHGEPDLVKTGKFSFKEARKFLVDYDSVGIVAPTMPLLAIDNPEEVSLFCSSINRARATAKYLFGEEANVTVSPDFREFETALGKRGLSFRLPIKLWTAAARIKWMLGGAPDGIESFAEAKARARKAAESLAAATEKNPKAVLVAHGFLNRYIKKDLEEMGWRVVRDGGNGYLGTTILVKVEDKAPAPLALSTRD</sequence>
<dbReference type="Proteomes" id="UP000316727">
    <property type="component" value="Unassembled WGS sequence"/>
</dbReference>
<protein>
    <submittedName>
        <fullName evidence="2">Alpha-ribazole phosphatase</fullName>
    </submittedName>
</protein>
<accession>A0A501WFS7</accession>
<feature type="chain" id="PRO_5021377280" evidence="1">
    <location>
        <begin position="22"/>
        <end position="276"/>
    </location>
</feature>
<dbReference type="Gene3D" id="3.40.50.1240">
    <property type="entry name" value="Phosphoglycerate mutase-like"/>
    <property type="match status" value="1"/>
</dbReference>